<feature type="transmembrane region" description="Helical" evidence="1">
    <location>
        <begin position="36"/>
        <end position="57"/>
    </location>
</feature>
<reference evidence="5" key="1">
    <citation type="submission" date="2016-10" db="EMBL/GenBank/DDBJ databases">
        <authorList>
            <person name="Varghese N."/>
            <person name="Submissions S."/>
        </authorList>
    </citation>
    <scope>NUCLEOTIDE SEQUENCE [LARGE SCALE GENOMIC DNA]</scope>
    <source>
        <strain evidence="5">CGMCC 1.10658</strain>
    </source>
</reference>
<keyword evidence="1" id="KW-1133">Transmembrane helix</keyword>
<dbReference type="Pfam" id="PF13768">
    <property type="entry name" value="VWA_3"/>
    <property type="match status" value="1"/>
</dbReference>
<evidence type="ECO:0000313" key="4">
    <source>
        <dbReference type="EMBL" id="SDJ68989.1"/>
    </source>
</evidence>
<feature type="transmembrane region" description="Helical" evidence="1">
    <location>
        <begin position="726"/>
        <end position="743"/>
    </location>
</feature>
<dbReference type="PROSITE" id="PS50234">
    <property type="entry name" value="VWFA"/>
    <property type="match status" value="1"/>
</dbReference>
<organism evidence="4 5">
    <name type="scientific">Microbulbifer yueqingensis</name>
    <dbReference type="NCBI Taxonomy" id="658219"/>
    <lineage>
        <taxon>Bacteria</taxon>
        <taxon>Pseudomonadati</taxon>
        <taxon>Pseudomonadota</taxon>
        <taxon>Gammaproteobacteria</taxon>
        <taxon>Cellvibrionales</taxon>
        <taxon>Microbulbiferaceae</taxon>
        <taxon>Microbulbifer</taxon>
    </lineage>
</organism>
<dbReference type="InterPro" id="IPR022440">
    <property type="entry name" value="CHP03788"/>
</dbReference>
<dbReference type="CDD" id="cd01461">
    <property type="entry name" value="vWA_interalpha_trypsin_inhibitor"/>
    <property type="match status" value="1"/>
</dbReference>
<evidence type="ECO:0000259" key="3">
    <source>
        <dbReference type="PROSITE" id="PS51468"/>
    </source>
</evidence>
<evidence type="ECO:0000313" key="5">
    <source>
        <dbReference type="Proteomes" id="UP000199305"/>
    </source>
</evidence>
<gene>
    <name evidence="4" type="ORF">SAMN05216212_0711</name>
</gene>
<dbReference type="AlphaFoldDB" id="A0A1G8VSP3"/>
<dbReference type="InterPro" id="IPR013694">
    <property type="entry name" value="VIT"/>
</dbReference>
<dbReference type="InterPro" id="IPR036465">
    <property type="entry name" value="vWFA_dom_sf"/>
</dbReference>
<accession>A0A1G8VSP3</accession>
<dbReference type="Proteomes" id="UP000199305">
    <property type="component" value="Unassembled WGS sequence"/>
</dbReference>
<sequence length="788" mass="86073">MDRTIFSGQRIPRELVVLPTEEYYRRRYRNDRRGRWLLLLVTALAVVVAAAGARAAGPERVPAGAVSPDQVGSGDLLFRAAGQANYRPAVHLNSRATVRVRGLLAEVELEQVFENASPDWREAVYVVPLPPQAAVNGLEIRVGERRIVGRVRERQQAARIYREARAAGKRAALLEQQRPNLFTSRVANIGPGEKVTAKIRFLAPVAYEGGAFSLRLPTSLTPRYMPGEPIEPAGEARAIKLDGNGWALPTDQVPDAHQISPFMQPAPELTALDSHRIAVSVELDGGLPLADISSPYHDIDSSRLSGGDYRITLRGGTALMDRDFVLRWRPRPSAMPRAALFAEVLEAKAGGADQEEGDDRNADLSGTYLQLLLLPPDTAGGTRRLPREVVFVIDTSGSMGGSSIRQARDGLLLALARLQPDDRFNIIEFNSVTRAFFPRPVPARAENLHLARAQVEALRATGGTEMAPALRKAFSQQLPGDETLVRQVVFITDGAVGNESALFELIRQSLGDARLFTVGIGSAPNRHFMRKAAQFGRGASVTIGDVGEVGAQMQALFSKLENPLVTDLRVTWPRGLHVDAYPKKIPDLYRGEPLRLVARVRGADVTGKLRVSGRLAGRQFHRELELGGKDGSGGLGSLWARRRIEALRDRQRPVGEQSAAGQQLRTQILGLALAFQLASPYTSFVAVEEKPVRPVGEALASSAVPNAVARGQVLQQQAYPATATGLYGQLLLGLALLGLGGLLRRGRGWRGTVNRQLRRWLRRWLPDPRRAPSGRARGELERLLVRVN</sequence>
<dbReference type="NCBIfam" id="TIGR03788">
    <property type="entry name" value="marine_srt_targ"/>
    <property type="match status" value="1"/>
</dbReference>
<dbReference type="SMART" id="SM00327">
    <property type="entry name" value="VWA"/>
    <property type="match status" value="1"/>
</dbReference>
<protein>
    <submittedName>
        <fullName evidence="4">Ca-activated chloride channel family protein</fullName>
    </submittedName>
</protein>
<evidence type="ECO:0000259" key="2">
    <source>
        <dbReference type="PROSITE" id="PS50234"/>
    </source>
</evidence>
<feature type="domain" description="VIT" evidence="3">
    <location>
        <begin position="75"/>
        <end position="203"/>
    </location>
</feature>
<dbReference type="STRING" id="658219.SAMN05216212_0711"/>
<keyword evidence="1" id="KW-0472">Membrane</keyword>
<dbReference type="InterPro" id="IPR002035">
    <property type="entry name" value="VWF_A"/>
</dbReference>
<feature type="domain" description="VWFA" evidence="2">
    <location>
        <begin position="388"/>
        <end position="560"/>
    </location>
</feature>
<dbReference type="Pfam" id="PF08487">
    <property type="entry name" value="VIT"/>
    <property type="match status" value="1"/>
</dbReference>
<dbReference type="Gene3D" id="3.40.50.410">
    <property type="entry name" value="von Willebrand factor, type A domain"/>
    <property type="match status" value="1"/>
</dbReference>
<dbReference type="OrthoDB" id="9784383at2"/>
<dbReference type="SMART" id="SM00609">
    <property type="entry name" value="VIT"/>
    <property type="match status" value="1"/>
</dbReference>
<evidence type="ECO:0000256" key="1">
    <source>
        <dbReference type="SAM" id="Phobius"/>
    </source>
</evidence>
<dbReference type="RefSeq" id="WP_091508802.1">
    <property type="nucleotide sequence ID" value="NZ_FNFH01000001.1"/>
</dbReference>
<dbReference type="PANTHER" id="PTHR45737:SF6">
    <property type="entry name" value="VON WILLEBRAND FACTOR A DOMAIN-CONTAINING PROTEIN 5A"/>
    <property type="match status" value="1"/>
</dbReference>
<keyword evidence="1" id="KW-0812">Transmembrane</keyword>
<name>A0A1G8VSP3_9GAMM</name>
<keyword evidence="5" id="KW-1185">Reference proteome</keyword>
<dbReference type="EMBL" id="FNFH01000001">
    <property type="protein sequence ID" value="SDJ68989.1"/>
    <property type="molecule type" value="Genomic_DNA"/>
</dbReference>
<dbReference type="SUPFAM" id="SSF53300">
    <property type="entry name" value="vWA-like"/>
    <property type="match status" value="1"/>
</dbReference>
<dbReference type="PANTHER" id="PTHR45737">
    <property type="entry name" value="VON WILLEBRAND FACTOR A DOMAIN-CONTAINING PROTEIN 5A"/>
    <property type="match status" value="1"/>
</dbReference>
<proteinExistence type="predicted"/>
<dbReference type="PROSITE" id="PS51468">
    <property type="entry name" value="VIT"/>
    <property type="match status" value="1"/>
</dbReference>